<feature type="compositionally biased region" description="Low complexity" evidence="1">
    <location>
        <begin position="209"/>
        <end position="228"/>
    </location>
</feature>
<keyword evidence="4" id="KW-1185">Reference proteome</keyword>
<dbReference type="Gene3D" id="1.10.238.10">
    <property type="entry name" value="EF-hand"/>
    <property type="match status" value="1"/>
</dbReference>
<feature type="compositionally biased region" description="Low complexity" evidence="1">
    <location>
        <begin position="66"/>
        <end position="84"/>
    </location>
</feature>
<dbReference type="PANTHER" id="PTHR11216">
    <property type="entry name" value="EH DOMAIN"/>
    <property type="match status" value="1"/>
</dbReference>
<feature type="compositionally biased region" description="Low complexity" evidence="1">
    <location>
        <begin position="384"/>
        <end position="401"/>
    </location>
</feature>
<comment type="caution">
    <text evidence="3">The sequence shown here is derived from an EMBL/GenBank/DDBJ whole genome shotgun (WGS) entry which is preliminary data.</text>
</comment>
<protein>
    <submittedName>
        <fullName evidence="3">EH protein</fullName>
    </submittedName>
</protein>
<feature type="compositionally biased region" description="Basic residues" evidence="1">
    <location>
        <begin position="559"/>
        <end position="576"/>
    </location>
</feature>
<dbReference type="CDD" id="cd00052">
    <property type="entry name" value="EH"/>
    <property type="match status" value="1"/>
</dbReference>
<evidence type="ECO:0000256" key="1">
    <source>
        <dbReference type="SAM" id="MobiDB-lite"/>
    </source>
</evidence>
<dbReference type="RefSeq" id="XP_035318998.1">
    <property type="nucleotide sequence ID" value="XM_035465123.1"/>
</dbReference>
<dbReference type="EMBL" id="JAANYQ010000017">
    <property type="protein sequence ID" value="KAF4120346.1"/>
    <property type="molecule type" value="Genomic_DNA"/>
</dbReference>
<dbReference type="GO" id="GO:0006897">
    <property type="term" value="P:endocytosis"/>
    <property type="evidence" value="ECO:0007669"/>
    <property type="project" value="TreeGrafter"/>
</dbReference>
<evidence type="ECO:0000259" key="2">
    <source>
        <dbReference type="PROSITE" id="PS50031"/>
    </source>
</evidence>
<dbReference type="GeneID" id="55969375"/>
<feature type="compositionally biased region" description="Low complexity" evidence="1">
    <location>
        <begin position="258"/>
        <end position="273"/>
    </location>
</feature>
<sequence>MTMHLHHGARSPSRPFQQQQQQPSSPASSVAALQGASLAFHKKQPSTDTSTGNTARWLPQPAQPLSADSTGGRSSSSAALSVDGNGSDLVATRLQQLGHLQYQQTTAAPTTVDPKSTSFIAATLAASRSASPNARATTNNNRRSPDATSVMSAAADNSANRAVPSPSAGSLISMWETDGRANKSEMPQSPGNRSVSPAAARPAKPPKPAVTAAVPDTQQEQQQEQQQKPKPKPKSIPRKPENKTVEAKEPCAPKSPRRAPTTPTQAGATPSQQSAPKALARTAAGDQKQKNEQPGPPPLQRLMQDPSATADKSALQPVSPRPMGSSTTGQSSIKSAPATPTATSPSPGRNKPHLPPQHIRTVSRPSSQLPGQDRGDPQKKDTPKQSTVQQQQQKQQQKQQQPPMPPKPRQTGSTSGAVKRKPTPTEASSAPPPLPRRTATMESDTGNDVFVSAPTSPEPDLPPPSPSPARGSVRTTSPPRRAMAAVLQQPSAVSSKRLDLNSMTSAIVAGSLAARLSPSDTGSSQPPSPPPRTRTPHLRQTLRGPTSATAADDDDDGHHHHHHHKRSILRSNKHAHHEGSRSRWRDEIRPRQRKRYEAVWASNRGALLLPSLVRGGAYSYDEYVANVVVRDIWRRCRLPEDELAEVWNLVDHEGKGALGRAEFIVGMWLIDQRLRGRKIPTKVSESVWASAGNGLRVKGPRIK</sequence>
<evidence type="ECO:0000313" key="3">
    <source>
        <dbReference type="EMBL" id="KAF4120346.1"/>
    </source>
</evidence>
<dbReference type="SMART" id="SM00027">
    <property type="entry name" value="EH"/>
    <property type="match status" value="1"/>
</dbReference>
<feature type="region of interest" description="Disordered" evidence="1">
    <location>
        <begin position="515"/>
        <end position="586"/>
    </location>
</feature>
<feature type="region of interest" description="Disordered" evidence="1">
    <location>
        <begin position="123"/>
        <end position="497"/>
    </location>
</feature>
<dbReference type="GO" id="GO:0005737">
    <property type="term" value="C:cytoplasm"/>
    <property type="evidence" value="ECO:0007669"/>
    <property type="project" value="TreeGrafter"/>
</dbReference>
<feature type="compositionally biased region" description="Polar residues" evidence="1">
    <location>
        <begin position="185"/>
        <end position="195"/>
    </location>
</feature>
<dbReference type="OrthoDB" id="10045710at2759"/>
<feature type="region of interest" description="Disordered" evidence="1">
    <location>
        <begin position="1"/>
        <end position="84"/>
    </location>
</feature>
<dbReference type="SUPFAM" id="SSF47473">
    <property type="entry name" value="EF-hand"/>
    <property type="match status" value="1"/>
</dbReference>
<feature type="domain" description="EH" evidence="2">
    <location>
        <begin position="592"/>
        <end position="694"/>
    </location>
</feature>
<feature type="compositionally biased region" description="Low complexity" evidence="1">
    <location>
        <begin position="10"/>
        <end position="32"/>
    </location>
</feature>
<dbReference type="Pfam" id="PF12763">
    <property type="entry name" value="EH"/>
    <property type="match status" value="1"/>
</dbReference>
<feature type="compositionally biased region" description="Polar residues" evidence="1">
    <location>
        <begin position="146"/>
        <end position="160"/>
    </location>
</feature>
<feature type="compositionally biased region" description="Basic and acidic residues" evidence="1">
    <location>
        <begin position="238"/>
        <end position="251"/>
    </location>
</feature>
<dbReference type="GO" id="GO:0005886">
    <property type="term" value="C:plasma membrane"/>
    <property type="evidence" value="ECO:0007669"/>
    <property type="project" value="TreeGrafter"/>
</dbReference>
<feature type="compositionally biased region" description="Low complexity" evidence="1">
    <location>
        <begin position="125"/>
        <end position="142"/>
    </location>
</feature>
<feature type="compositionally biased region" description="Low complexity" evidence="1">
    <location>
        <begin position="335"/>
        <end position="347"/>
    </location>
</feature>
<feature type="compositionally biased region" description="Polar residues" evidence="1">
    <location>
        <begin position="324"/>
        <end position="334"/>
    </location>
</feature>
<dbReference type="GO" id="GO:0016197">
    <property type="term" value="P:endosomal transport"/>
    <property type="evidence" value="ECO:0007669"/>
    <property type="project" value="TreeGrafter"/>
</dbReference>
<dbReference type="Proteomes" id="UP000749293">
    <property type="component" value="Unassembled WGS sequence"/>
</dbReference>
<dbReference type="AlphaFoldDB" id="A0A9P5D1D5"/>
<name>A0A9P5D1D5_9HYPO</name>
<evidence type="ECO:0000313" key="4">
    <source>
        <dbReference type="Proteomes" id="UP000749293"/>
    </source>
</evidence>
<feature type="compositionally biased region" description="Basic and acidic residues" evidence="1">
    <location>
        <begin position="577"/>
        <end position="586"/>
    </location>
</feature>
<feature type="compositionally biased region" description="Basic and acidic residues" evidence="1">
    <location>
        <begin position="373"/>
        <end position="383"/>
    </location>
</feature>
<accession>A0A9P5D1D5</accession>
<gene>
    <name evidence="3" type="ORF">GMORB2_3147</name>
</gene>
<dbReference type="InterPro" id="IPR000261">
    <property type="entry name" value="EH_dom"/>
</dbReference>
<organism evidence="3 4">
    <name type="scientific">Geosmithia morbida</name>
    <dbReference type="NCBI Taxonomy" id="1094350"/>
    <lineage>
        <taxon>Eukaryota</taxon>
        <taxon>Fungi</taxon>
        <taxon>Dikarya</taxon>
        <taxon>Ascomycota</taxon>
        <taxon>Pezizomycotina</taxon>
        <taxon>Sordariomycetes</taxon>
        <taxon>Hypocreomycetidae</taxon>
        <taxon>Hypocreales</taxon>
        <taxon>Bionectriaceae</taxon>
        <taxon>Geosmithia</taxon>
    </lineage>
</organism>
<dbReference type="InterPro" id="IPR011992">
    <property type="entry name" value="EF-hand-dom_pair"/>
</dbReference>
<proteinExistence type="predicted"/>
<dbReference type="PROSITE" id="PS50031">
    <property type="entry name" value="EH"/>
    <property type="match status" value="1"/>
</dbReference>
<feature type="compositionally biased region" description="Pro residues" evidence="1">
    <location>
        <begin position="456"/>
        <end position="467"/>
    </location>
</feature>
<reference evidence="3" key="1">
    <citation type="submission" date="2020-03" db="EMBL/GenBank/DDBJ databases">
        <title>Site-based positive gene gene selection in Geosmithia morbida across the United States reveals a broad range of putative effectors and factors for local host and environmental adapation.</title>
        <authorList>
            <person name="Onufrak A."/>
            <person name="Murdoch R.W."/>
            <person name="Gazis R."/>
            <person name="Huff M."/>
            <person name="Staton M."/>
            <person name="Klingeman W."/>
            <person name="Hadziabdic D."/>
        </authorList>
    </citation>
    <scope>NUCLEOTIDE SEQUENCE</scope>
    <source>
        <strain evidence="3">1262</strain>
    </source>
</reference>